<dbReference type="PANTHER" id="PTHR16024:SF16">
    <property type="entry name" value="XK-RELATED PROTEIN 4"/>
    <property type="match status" value="1"/>
</dbReference>
<evidence type="ECO:0000256" key="2">
    <source>
        <dbReference type="ARBA" id="ARBA00008789"/>
    </source>
</evidence>
<feature type="transmembrane region" description="Helical" evidence="9">
    <location>
        <begin position="647"/>
        <end position="668"/>
    </location>
</feature>
<evidence type="ECO:0000256" key="1">
    <source>
        <dbReference type="ARBA" id="ARBA00004651"/>
    </source>
</evidence>
<dbReference type="GO" id="GO:0043652">
    <property type="term" value="P:engulfment of apoptotic cell"/>
    <property type="evidence" value="ECO:0007669"/>
    <property type="project" value="TreeGrafter"/>
</dbReference>
<dbReference type="InterPro" id="IPR050895">
    <property type="entry name" value="XK-related_scramblase"/>
</dbReference>
<keyword evidence="4 9" id="KW-0812">Transmembrane</keyword>
<feature type="compositionally biased region" description="Gly residues" evidence="10">
    <location>
        <begin position="322"/>
        <end position="333"/>
    </location>
</feature>
<reference evidence="12" key="1">
    <citation type="submission" date="2025-08" db="UniProtKB">
        <authorList>
            <consortium name="RefSeq"/>
        </authorList>
    </citation>
    <scope>IDENTIFICATION</scope>
    <source>
        <tissue evidence="12">Kidney</tissue>
    </source>
</reference>
<comment type="similarity">
    <text evidence="2 9">Belongs to the XK family.</text>
</comment>
<dbReference type="STRING" id="10020.ENSDORP00000005394"/>
<evidence type="ECO:0000313" key="12">
    <source>
        <dbReference type="RefSeq" id="XP_012864700.1"/>
    </source>
</evidence>
<evidence type="ECO:0000313" key="11">
    <source>
        <dbReference type="Proteomes" id="UP000081671"/>
    </source>
</evidence>
<comment type="catalytic activity">
    <reaction evidence="7">
        <text>a 1,2-diacyl-sn-glycero-3-phospho-L-serine(in) = a 1,2-diacyl-sn-glycero-3-phospho-L-serine(out)</text>
        <dbReference type="Rhea" id="RHEA:38663"/>
        <dbReference type="ChEBI" id="CHEBI:57262"/>
    </reaction>
</comment>
<dbReference type="GO" id="GO:1902742">
    <property type="term" value="P:apoptotic process involved in development"/>
    <property type="evidence" value="ECO:0007669"/>
    <property type="project" value="TreeGrafter"/>
</dbReference>
<dbReference type="Proteomes" id="UP000081671">
    <property type="component" value="Unplaced"/>
</dbReference>
<feature type="transmembrane region" description="Helical" evidence="9">
    <location>
        <begin position="383"/>
        <end position="400"/>
    </location>
</feature>
<accession>A0A1S3EL80</accession>
<dbReference type="CTD" id="114786"/>
<evidence type="ECO:0000256" key="8">
    <source>
        <dbReference type="ARBA" id="ARBA00045305"/>
    </source>
</evidence>
<dbReference type="InterPro" id="IPR018629">
    <property type="entry name" value="XK-rel"/>
</dbReference>
<evidence type="ECO:0000256" key="4">
    <source>
        <dbReference type="ARBA" id="ARBA00022692"/>
    </source>
</evidence>
<comment type="subcellular location">
    <subcellularLocation>
        <location evidence="1">Cell membrane</location>
        <topology evidence="1">Multi-pass membrane protein</topology>
    </subcellularLocation>
    <subcellularLocation>
        <location evidence="9">Membrane</location>
        <topology evidence="9">Multi-pass membrane protein</topology>
    </subcellularLocation>
</comment>
<dbReference type="AlphaFoldDB" id="A0A1S3EL80"/>
<organism evidence="11 12">
    <name type="scientific">Dipodomys ordii</name>
    <name type="common">Ord's kangaroo rat</name>
    <dbReference type="NCBI Taxonomy" id="10020"/>
    <lineage>
        <taxon>Eukaryota</taxon>
        <taxon>Metazoa</taxon>
        <taxon>Chordata</taxon>
        <taxon>Craniata</taxon>
        <taxon>Vertebrata</taxon>
        <taxon>Euteleostomi</taxon>
        <taxon>Mammalia</taxon>
        <taxon>Eutheria</taxon>
        <taxon>Euarchontoglires</taxon>
        <taxon>Glires</taxon>
        <taxon>Rodentia</taxon>
        <taxon>Castorimorpha</taxon>
        <taxon>Heteromyidae</taxon>
        <taxon>Dipodomyinae</taxon>
        <taxon>Dipodomys</taxon>
    </lineage>
</organism>
<evidence type="ECO:0000256" key="7">
    <source>
        <dbReference type="ARBA" id="ARBA00024479"/>
    </source>
</evidence>
<sequence length="925" mass="101823">MNITSVFENERQCIHRVRKTILVQIALRESISSFRVKKVAPTGSSTTLACGRPGVELVLGFPRLPAAPLRSTVPRAATRGAALPRRRSQTGCHGSELSRAPGLLHLWGQDASACGSIWASHTFPQGHAIRVPSISGPQAPQGPFPSHDHQSPARPLPRPLFGNLASGVGRVLSTLAGASDIPNRTSHRVQVARPRTRYKEARASQASAAATPARARAHISGSSTVAGRGEPLTRHAHSPSLVSVNAHSDLQNPAIGALPSSPSSPSAAARASGTSQIHSRSHRSRPLLSSGPPPPPRPSRAGVGAAAAGREGMRSSSPSESAGGGEEAGGGSAREGRRGMCRSEERRGGRCCSCCWRRLRLGRQPRGQDGCEERRLGREQRRYSLWDCLWILAAVAVYFADVGTDIWLAVDYYLRGQRWWFGLTLFFVVLGSLSVQVFSFRWFVHDFSTEDSATSAASGCAQPGADCKTVVSGGSAAGEGEARPSTPQRQASNASKSNIAAANSGSNSSGATRAGGKHRSASCAFCIWLLQSLIHILQLGQIWRYFHTIYLGIRSRQSGENDRWRFYWKMVYEYADVSMLHLLATFLESAPQLVLQLCIIVQTHSLQALQGFTAAASLVSLAWALASYQKALRDSRDDKKPISYMAVIIQFCWHFFTIAARVITFALFASVFQLYFGIFIVLHWCIMTFWIVHCETEFCITKWEEIVFDMVVGIIYIFSWFNVKEGRTRCRLFIYYFVILLENTALSALWYLYKAPQIADAFAIPALCVVFSSFLTGVVFMLMYYAFFHPNGPRFGQSPSCACEDPVAAFSLPPEVATSTLRSISNNRSVVSDRDQKFSERDGCVPVFQVRPTAPSTPSSRPPRIEESVIKIDLFRNRYPAWERHVLDRSLRKAILAFECSPSPPRLQYKDDALIQERLEYETTL</sequence>
<feature type="transmembrane region" description="Helical" evidence="9">
    <location>
        <begin position="674"/>
        <end position="694"/>
    </location>
</feature>
<keyword evidence="5 9" id="KW-1133">Transmembrane helix</keyword>
<feature type="compositionally biased region" description="Low complexity" evidence="10">
    <location>
        <begin position="299"/>
        <end position="321"/>
    </location>
</feature>
<feature type="transmembrane region" description="Helical" evidence="9">
    <location>
        <begin position="706"/>
        <end position="721"/>
    </location>
</feature>
<dbReference type="OrthoDB" id="6356248at2759"/>
<dbReference type="PANTHER" id="PTHR16024">
    <property type="entry name" value="XK-RELATED PROTEIN"/>
    <property type="match status" value="1"/>
</dbReference>
<dbReference type="GO" id="GO:0005886">
    <property type="term" value="C:plasma membrane"/>
    <property type="evidence" value="ECO:0007669"/>
    <property type="project" value="UniProtKB-SubCell"/>
</dbReference>
<dbReference type="GO" id="GO:0070782">
    <property type="term" value="P:phosphatidylserine exposure on apoptotic cell surface"/>
    <property type="evidence" value="ECO:0007669"/>
    <property type="project" value="TreeGrafter"/>
</dbReference>
<keyword evidence="11" id="KW-1185">Reference proteome</keyword>
<keyword evidence="6 9" id="KW-0472">Membrane</keyword>
<comment type="function">
    <text evidence="8">Phospholipid scramblase that promotes phosphatidylserine exposure on apoptotic cell surface. Phosphatidylserine is a specific marker only present at the surface of apoptotic cells and acts as a specific signal for engulfment.</text>
</comment>
<protein>
    <recommendedName>
        <fullName evidence="9">XK-related protein</fullName>
    </recommendedName>
</protein>
<dbReference type="InParanoid" id="A0A1S3EL80"/>
<feature type="transmembrane region" description="Helical" evidence="9">
    <location>
        <begin position="764"/>
        <end position="787"/>
    </location>
</feature>
<feature type="compositionally biased region" description="Low complexity" evidence="10">
    <location>
        <begin position="491"/>
        <end position="513"/>
    </location>
</feature>
<feature type="transmembrane region" description="Helical" evidence="9">
    <location>
        <begin position="420"/>
        <end position="444"/>
    </location>
</feature>
<dbReference type="KEGG" id="dord:105980405"/>
<feature type="transmembrane region" description="Helical" evidence="9">
    <location>
        <begin position="607"/>
        <end position="626"/>
    </location>
</feature>
<evidence type="ECO:0000256" key="6">
    <source>
        <dbReference type="ARBA" id="ARBA00023136"/>
    </source>
</evidence>
<dbReference type="Pfam" id="PF09815">
    <property type="entry name" value="XK-related"/>
    <property type="match status" value="1"/>
</dbReference>
<feature type="region of interest" description="Disordered" evidence="10">
    <location>
        <begin position="183"/>
        <end position="235"/>
    </location>
</feature>
<feature type="region of interest" description="Disordered" evidence="10">
    <location>
        <begin position="128"/>
        <end position="162"/>
    </location>
</feature>
<evidence type="ECO:0000256" key="9">
    <source>
        <dbReference type="RuleBase" id="RU910716"/>
    </source>
</evidence>
<feature type="compositionally biased region" description="Low complexity" evidence="10">
    <location>
        <begin position="253"/>
        <end position="272"/>
    </location>
</feature>
<feature type="compositionally biased region" description="Low complexity" evidence="10">
    <location>
        <begin position="203"/>
        <end position="214"/>
    </location>
</feature>
<gene>
    <name evidence="12" type="primary">Xkr4</name>
</gene>
<name>A0A1S3EL80_DIPOR</name>
<evidence type="ECO:0000256" key="10">
    <source>
        <dbReference type="SAM" id="MobiDB-lite"/>
    </source>
</evidence>
<feature type="transmembrane region" description="Helical" evidence="9">
    <location>
        <begin position="733"/>
        <end position="752"/>
    </location>
</feature>
<proteinExistence type="inferred from homology"/>
<feature type="region of interest" description="Disordered" evidence="10">
    <location>
        <begin position="252"/>
        <end position="340"/>
    </location>
</feature>
<evidence type="ECO:0000256" key="5">
    <source>
        <dbReference type="ARBA" id="ARBA00022989"/>
    </source>
</evidence>
<dbReference type="GeneID" id="105980405"/>
<dbReference type="FunCoup" id="A0A1S3EL80">
    <property type="interactions" value="757"/>
</dbReference>
<dbReference type="RefSeq" id="XP_012864700.1">
    <property type="nucleotide sequence ID" value="XM_013009246.1"/>
</dbReference>
<feature type="region of interest" description="Disordered" evidence="10">
    <location>
        <begin position="476"/>
        <end position="513"/>
    </location>
</feature>
<evidence type="ECO:0000256" key="3">
    <source>
        <dbReference type="ARBA" id="ARBA00022475"/>
    </source>
</evidence>
<keyword evidence="3" id="KW-1003">Cell membrane</keyword>